<dbReference type="HOGENOM" id="CLU_086979_1_1_0"/>
<dbReference type="KEGG" id="cap:CLDAP_06130"/>
<dbReference type="PANTHER" id="PTHR35864">
    <property type="entry name" value="ZINC METALLOPROTEASE MJ0611-RELATED"/>
    <property type="match status" value="1"/>
</dbReference>
<evidence type="ECO:0000256" key="5">
    <source>
        <dbReference type="ARBA" id="ARBA00022670"/>
    </source>
</evidence>
<evidence type="ECO:0000256" key="12">
    <source>
        <dbReference type="ARBA" id="ARBA00023136"/>
    </source>
</evidence>
<evidence type="ECO:0000256" key="6">
    <source>
        <dbReference type="ARBA" id="ARBA00022692"/>
    </source>
</evidence>
<evidence type="ECO:0000256" key="3">
    <source>
        <dbReference type="ARBA" id="ARBA00007931"/>
    </source>
</evidence>
<keyword evidence="6 13" id="KW-0812">Transmembrane</keyword>
<dbReference type="EMBL" id="AP012337">
    <property type="protein sequence ID" value="BAL98652.1"/>
    <property type="molecule type" value="Genomic_DNA"/>
</dbReference>
<feature type="transmembrane region" description="Helical" evidence="13">
    <location>
        <begin position="194"/>
        <end position="217"/>
    </location>
</feature>
<dbReference type="InterPro" id="IPR008915">
    <property type="entry name" value="Peptidase_M50"/>
</dbReference>
<dbReference type="PATRIC" id="fig|926550.5.peg.647"/>
<protein>
    <submittedName>
        <fullName evidence="15">Peptidase M50 family protein</fullName>
    </submittedName>
</protein>
<dbReference type="GO" id="GO:0046872">
    <property type="term" value="F:metal ion binding"/>
    <property type="evidence" value="ECO:0007669"/>
    <property type="project" value="UniProtKB-KW"/>
</dbReference>
<feature type="domain" description="Peptidase M50" evidence="14">
    <location>
        <begin position="152"/>
        <end position="208"/>
    </location>
</feature>
<sequence length="234" mass="25498">MRYRWNTLSQGQKIFIGVLAALIGMGLLVTLSSGSPLLNPARLLAVAAILLIALPVHEFAHAFMAVQLGDPTPRRQGRYTLNPLRHLDPIGALLILLVGFGWARPVQWNPRNIDIDPKLGSILVSIAGPLSNLALAILSLLLWRWLSADGLIASLLFFFAQINVLLFVFNLLPIPPLDGSHVLFALLPGSARQVQMFLMQYGMLILFAVIFFAPALIRTPTSAILRSLLALIGG</sequence>
<dbReference type="eggNOG" id="COG1994">
    <property type="taxonomic scope" value="Bacteria"/>
</dbReference>
<dbReference type="CDD" id="cd06158">
    <property type="entry name" value="S2P-M50_like_1"/>
    <property type="match status" value="1"/>
</dbReference>
<dbReference type="GO" id="GO:0006508">
    <property type="term" value="P:proteolysis"/>
    <property type="evidence" value="ECO:0007669"/>
    <property type="project" value="UniProtKB-KW"/>
</dbReference>
<dbReference type="AlphaFoldDB" id="I0I065"/>
<proteinExistence type="inferred from homology"/>
<keyword evidence="10 13" id="KW-1133">Transmembrane helix</keyword>
<dbReference type="STRING" id="926550.CLDAP_06130"/>
<evidence type="ECO:0000256" key="8">
    <source>
        <dbReference type="ARBA" id="ARBA00022801"/>
    </source>
</evidence>
<keyword evidence="12 13" id="KW-0472">Membrane</keyword>
<dbReference type="Pfam" id="PF02163">
    <property type="entry name" value="Peptidase_M50"/>
    <property type="match status" value="1"/>
</dbReference>
<keyword evidence="11" id="KW-0482">Metalloprotease</keyword>
<keyword evidence="16" id="KW-1185">Reference proteome</keyword>
<comment type="cofactor">
    <cofactor evidence="1">
        <name>Zn(2+)</name>
        <dbReference type="ChEBI" id="CHEBI:29105"/>
    </cofactor>
</comment>
<keyword evidence="7" id="KW-0479">Metal-binding</keyword>
<gene>
    <name evidence="15" type="ordered locus">CLDAP_06130</name>
</gene>
<reference evidence="15 16" key="1">
    <citation type="submission" date="2012-02" db="EMBL/GenBank/DDBJ databases">
        <title>Complete genome sequence of Caldilinea aerophila DSM 14535 (= NBRC 102666).</title>
        <authorList>
            <person name="Oguchi A."/>
            <person name="Hosoyama A."/>
            <person name="Sekine M."/>
            <person name="Fukai R."/>
            <person name="Kato Y."/>
            <person name="Nakamura S."/>
            <person name="Hanada S."/>
            <person name="Yamazaki S."/>
            <person name="Fujita N."/>
        </authorList>
    </citation>
    <scope>NUCLEOTIDE SEQUENCE [LARGE SCALE GENOMIC DNA]</scope>
    <source>
        <strain evidence="16">DSM 14535 / JCM 11387 / NBRC 104270 / STL-6-O1</strain>
    </source>
</reference>
<comment type="subcellular location">
    <subcellularLocation>
        <location evidence="2">Cell membrane</location>
        <topology evidence="2">Multi-pass membrane protein</topology>
    </subcellularLocation>
</comment>
<evidence type="ECO:0000256" key="10">
    <source>
        <dbReference type="ARBA" id="ARBA00022989"/>
    </source>
</evidence>
<evidence type="ECO:0000256" key="9">
    <source>
        <dbReference type="ARBA" id="ARBA00022833"/>
    </source>
</evidence>
<feature type="transmembrane region" description="Helical" evidence="13">
    <location>
        <begin position="12"/>
        <end position="31"/>
    </location>
</feature>
<dbReference type="GO" id="GO:0005886">
    <property type="term" value="C:plasma membrane"/>
    <property type="evidence" value="ECO:0007669"/>
    <property type="project" value="UniProtKB-SubCell"/>
</dbReference>
<keyword evidence="8" id="KW-0378">Hydrolase</keyword>
<evidence type="ECO:0000256" key="13">
    <source>
        <dbReference type="SAM" id="Phobius"/>
    </source>
</evidence>
<organism evidence="15 16">
    <name type="scientific">Caldilinea aerophila (strain DSM 14535 / JCM 11387 / NBRC 104270 / STL-6-O1)</name>
    <dbReference type="NCBI Taxonomy" id="926550"/>
    <lineage>
        <taxon>Bacteria</taxon>
        <taxon>Bacillati</taxon>
        <taxon>Chloroflexota</taxon>
        <taxon>Caldilineae</taxon>
        <taxon>Caldilineales</taxon>
        <taxon>Caldilineaceae</taxon>
        <taxon>Caldilinea</taxon>
    </lineage>
</organism>
<evidence type="ECO:0000313" key="15">
    <source>
        <dbReference type="EMBL" id="BAL98652.1"/>
    </source>
</evidence>
<feature type="transmembrane region" description="Helical" evidence="13">
    <location>
        <begin position="87"/>
        <end position="103"/>
    </location>
</feature>
<evidence type="ECO:0000256" key="11">
    <source>
        <dbReference type="ARBA" id="ARBA00023049"/>
    </source>
</evidence>
<dbReference type="PANTHER" id="PTHR35864:SF1">
    <property type="entry name" value="ZINC METALLOPROTEASE YWHC-RELATED"/>
    <property type="match status" value="1"/>
</dbReference>
<keyword evidence="4" id="KW-1003">Cell membrane</keyword>
<keyword evidence="5" id="KW-0645">Protease</keyword>
<feature type="transmembrane region" description="Helical" evidence="13">
    <location>
        <begin position="123"/>
        <end position="143"/>
    </location>
</feature>
<dbReference type="InterPro" id="IPR044537">
    <property type="entry name" value="Rip2-like"/>
</dbReference>
<dbReference type="GO" id="GO:0008237">
    <property type="term" value="F:metallopeptidase activity"/>
    <property type="evidence" value="ECO:0007669"/>
    <property type="project" value="UniProtKB-KW"/>
</dbReference>
<evidence type="ECO:0000256" key="2">
    <source>
        <dbReference type="ARBA" id="ARBA00004651"/>
    </source>
</evidence>
<accession>I0I065</accession>
<evidence type="ECO:0000259" key="14">
    <source>
        <dbReference type="Pfam" id="PF02163"/>
    </source>
</evidence>
<dbReference type="InterPro" id="IPR052348">
    <property type="entry name" value="Metallopeptidase_M50B"/>
</dbReference>
<keyword evidence="9" id="KW-0862">Zinc</keyword>
<evidence type="ECO:0000256" key="1">
    <source>
        <dbReference type="ARBA" id="ARBA00001947"/>
    </source>
</evidence>
<evidence type="ECO:0000256" key="4">
    <source>
        <dbReference type="ARBA" id="ARBA00022475"/>
    </source>
</evidence>
<evidence type="ECO:0000256" key="7">
    <source>
        <dbReference type="ARBA" id="ARBA00022723"/>
    </source>
</evidence>
<comment type="similarity">
    <text evidence="3">Belongs to the peptidase M50B family.</text>
</comment>
<feature type="transmembrane region" description="Helical" evidence="13">
    <location>
        <begin position="155"/>
        <end position="174"/>
    </location>
</feature>
<evidence type="ECO:0000313" key="16">
    <source>
        <dbReference type="Proteomes" id="UP000007880"/>
    </source>
</evidence>
<dbReference type="Proteomes" id="UP000007880">
    <property type="component" value="Chromosome"/>
</dbReference>
<name>I0I065_CALAS</name>
<feature type="transmembrane region" description="Helical" evidence="13">
    <location>
        <begin position="43"/>
        <end position="66"/>
    </location>
</feature>